<name>A0AA87ZY11_FICCA</name>
<accession>A0AA87ZY11</accession>
<keyword evidence="2" id="KW-1185">Reference proteome</keyword>
<reference evidence="1" key="1">
    <citation type="submission" date="2023-07" db="EMBL/GenBank/DDBJ databases">
        <title>draft genome sequence of fig (Ficus carica).</title>
        <authorList>
            <person name="Takahashi T."/>
            <person name="Nishimura K."/>
        </authorList>
    </citation>
    <scope>NUCLEOTIDE SEQUENCE</scope>
</reference>
<protein>
    <submittedName>
        <fullName evidence="1">Uncharacterized protein</fullName>
    </submittedName>
</protein>
<organism evidence="1 2">
    <name type="scientific">Ficus carica</name>
    <name type="common">Common fig</name>
    <dbReference type="NCBI Taxonomy" id="3494"/>
    <lineage>
        <taxon>Eukaryota</taxon>
        <taxon>Viridiplantae</taxon>
        <taxon>Streptophyta</taxon>
        <taxon>Embryophyta</taxon>
        <taxon>Tracheophyta</taxon>
        <taxon>Spermatophyta</taxon>
        <taxon>Magnoliopsida</taxon>
        <taxon>eudicotyledons</taxon>
        <taxon>Gunneridae</taxon>
        <taxon>Pentapetalae</taxon>
        <taxon>rosids</taxon>
        <taxon>fabids</taxon>
        <taxon>Rosales</taxon>
        <taxon>Moraceae</taxon>
        <taxon>Ficeae</taxon>
        <taxon>Ficus</taxon>
    </lineage>
</organism>
<comment type="caution">
    <text evidence="1">The sequence shown here is derived from an EMBL/GenBank/DDBJ whole genome shotgun (WGS) entry which is preliminary data.</text>
</comment>
<evidence type="ECO:0000313" key="2">
    <source>
        <dbReference type="Proteomes" id="UP001187192"/>
    </source>
</evidence>
<proteinExistence type="predicted"/>
<sequence>MGKMVEGKQRDRRVPFCVWKGHVARDIGGGASNGKSKRQKWECLGVQSPDLNVFLRGEGIQ</sequence>
<dbReference type="AlphaFoldDB" id="A0AA87ZY11"/>
<dbReference type="Proteomes" id="UP001187192">
    <property type="component" value="Unassembled WGS sequence"/>
</dbReference>
<gene>
    <name evidence="1" type="ORF">TIFTF001_013586</name>
</gene>
<dbReference type="EMBL" id="BTGU01000018">
    <property type="protein sequence ID" value="GMN44388.1"/>
    <property type="molecule type" value="Genomic_DNA"/>
</dbReference>
<evidence type="ECO:0000313" key="1">
    <source>
        <dbReference type="EMBL" id="GMN44388.1"/>
    </source>
</evidence>